<name>A0ABN0YBU3_9BACL</name>
<accession>A0ABN0YBU3</accession>
<dbReference type="RefSeq" id="WP_343860865.1">
    <property type="nucleotide sequence ID" value="NZ_BAAACX010000009.1"/>
</dbReference>
<dbReference type="Proteomes" id="UP001500340">
    <property type="component" value="Unassembled WGS sequence"/>
</dbReference>
<comment type="caution">
    <text evidence="1">The sequence shown here is derived from an EMBL/GenBank/DDBJ whole genome shotgun (WGS) entry which is preliminary data.</text>
</comment>
<gene>
    <name evidence="1" type="ORF">GCM10008933_21630</name>
</gene>
<dbReference type="EMBL" id="BAAACX010000009">
    <property type="protein sequence ID" value="GAA0390389.1"/>
    <property type="molecule type" value="Genomic_DNA"/>
</dbReference>
<reference evidence="1 2" key="1">
    <citation type="journal article" date="2019" name="Int. J. Syst. Evol. Microbiol.">
        <title>The Global Catalogue of Microorganisms (GCM) 10K type strain sequencing project: providing services to taxonomists for standard genome sequencing and annotation.</title>
        <authorList>
            <consortium name="The Broad Institute Genomics Platform"/>
            <consortium name="The Broad Institute Genome Sequencing Center for Infectious Disease"/>
            <person name="Wu L."/>
            <person name="Ma J."/>
        </authorList>
    </citation>
    <scope>NUCLEOTIDE SEQUENCE [LARGE SCALE GENOMIC DNA]</scope>
    <source>
        <strain evidence="1 2">JCM 12774</strain>
    </source>
</reference>
<proteinExistence type="predicted"/>
<keyword evidence="2" id="KW-1185">Reference proteome</keyword>
<evidence type="ECO:0000313" key="1">
    <source>
        <dbReference type="EMBL" id="GAA0390389.1"/>
    </source>
</evidence>
<sequence length="183" mass="21153">MSDEQKAIEAVNKFLNDDTKRILLVKGYDNDAKLRVVLSCLNKTFDKGIIRTSSMSRFPDLVNRAFNKKLLPTSITSTTTYELRGMTVIINSYATTTRQNHKGNDNCFTVFFPVQTVLDDSKRYKEFLEELAHTKSRKVILITTNEWSIVKWDIENHVDEVYFYSIEEDNPQAMNNLRNNGAI</sequence>
<protein>
    <submittedName>
        <fullName evidence="1">Uncharacterized protein</fullName>
    </submittedName>
</protein>
<evidence type="ECO:0000313" key="2">
    <source>
        <dbReference type="Proteomes" id="UP001500340"/>
    </source>
</evidence>
<organism evidence="1 2">
    <name type="scientific">Paenibacillus motobuensis</name>
    <dbReference type="NCBI Taxonomy" id="295324"/>
    <lineage>
        <taxon>Bacteria</taxon>
        <taxon>Bacillati</taxon>
        <taxon>Bacillota</taxon>
        <taxon>Bacilli</taxon>
        <taxon>Bacillales</taxon>
        <taxon>Paenibacillaceae</taxon>
        <taxon>Paenibacillus</taxon>
    </lineage>
</organism>